<evidence type="ECO:0000313" key="1">
    <source>
        <dbReference type="EMBL" id="KAA2367260.1"/>
    </source>
</evidence>
<dbReference type="EMBL" id="VVXK01000020">
    <property type="protein sequence ID" value="KAA2367260.1"/>
    <property type="molecule type" value="Genomic_DNA"/>
</dbReference>
<comment type="caution">
    <text evidence="1">The sequence shown here is derived from an EMBL/GenBank/DDBJ whole genome shotgun (WGS) entry which is preliminary data.</text>
</comment>
<reference evidence="1 2" key="1">
    <citation type="journal article" date="2019" name="Nat. Med.">
        <title>A library of human gut bacterial isolates paired with longitudinal multiomics data enables mechanistic microbiome research.</title>
        <authorList>
            <person name="Poyet M."/>
            <person name="Groussin M."/>
            <person name="Gibbons S.M."/>
            <person name="Avila-Pacheco J."/>
            <person name="Jiang X."/>
            <person name="Kearney S.M."/>
            <person name="Perrotta A.R."/>
            <person name="Berdy B."/>
            <person name="Zhao S."/>
            <person name="Lieberman T.D."/>
            <person name="Swanson P.K."/>
            <person name="Smith M."/>
            <person name="Roesemann S."/>
            <person name="Alexander J.E."/>
            <person name="Rich S.A."/>
            <person name="Livny J."/>
            <person name="Vlamakis H."/>
            <person name="Clish C."/>
            <person name="Bullock K."/>
            <person name="Deik A."/>
            <person name="Scott J."/>
            <person name="Pierce K.A."/>
            <person name="Xavier R.J."/>
            <person name="Alm E.J."/>
        </authorList>
    </citation>
    <scope>NUCLEOTIDE SEQUENCE [LARGE SCALE GENOMIC DNA]</scope>
    <source>
        <strain evidence="1 2">BIOML-A2</strain>
    </source>
</reference>
<organism evidence="1 2">
    <name type="scientific">Alistipes shahii</name>
    <dbReference type="NCBI Taxonomy" id="328814"/>
    <lineage>
        <taxon>Bacteria</taxon>
        <taxon>Pseudomonadati</taxon>
        <taxon>Bacteroidota</taxon>
        <taxon>Bacteroidia</taxon>
        <taxon>Bacteroidales</taxon>
        <taxon>Rikenellaceae</taxon>
        <taxon>Alistipes</taxon>
    </lineage>
</organism>
<proteinExistence type="predicted"/>
<name>A0A5B3G1E0_9BACT</name>
<accession>A0A5B3G1E0</accession>
<protein>
    <submittedName>
        <fullName evidence="1">Uncharacterized protein</fullName>
    </submittedName>
</protein>
<dbReference type="Proteomes" id="UP000323567">
    <property type="component" value="Unassembled WGS sequence"/>
</dbReference>
<gene>
    <name evidence="1" type="ORF">F2Y13_12285</name>
</gene>
<sequence length="126" mass="14609">MFWYRIVDWFNDLSERNRIVRNFNKSARDAFILGAAPTLLEARITKGDSSYKHTFSKWNSGFRIKAMSGRALSRDEMITIGNVILSNSVLIRQLVALGWDTLEVHDDTGFKGLKWPLRKFIMELPE</sequence>
<evidence type="ECO:0000313" key="2">
    <source>
        <dbReference type="Proteomes" id="UP000323567"/>
    </source>
</evidence>
<dbReference type="RefSeq" id="WP_149887685.1">
    <property type="nucleotide sequence ID" value="NZ_VVXK01000020.1"/>
</dbReference>
<dbReference type="AlphaFoldDB" id="A0A5B3G1E0"/>